<evidence type="ECO:0000313" key="2">
    <source>
        <dbReference type="EMBL" id="TNJ67150.1"/>
    </source>
</evidence>
<gene>
    <name evidence="2" type="ORF">FE784_06290</name>
</gene>
<organism evidence="2 3">
    <name type="scientific">Paenibacillus hemerocallicola</name>
    <dbReference type="NCBI Taxonomy" id="1172614"/>
    <lineage>
        <taxon>Bacteria</taxon>
        <taxon>Bacillati</taxon>
        <taxon>Bacillota</taxon>
        <taxon>Bacilli</taxon>
        <taxon>Bacillales</taxon>
        <taxon>Paenibacillaceae</taxon>
        <taxon>Paenibacillus</taxon>
    </lineage>
</organism>
<dbReference type="AlphaFoldDB" id="A0A5C4TF77"/>
<proteinExistence type="predicted"/>
<evidence type="ECO:0000256" key="1">
    <source>
        <dbReference type="SAM" id="MobiDB-lite"/>
    </source>
</evidence>
<dbReference type="RefSeq" id="WP_139601285.1">
    <property type="nucleotide sequence ID" value="NZ_VDCQ01000006.1"/>
</dbReference>
<accession>A0A5C4TF77</accession>
<feature type="region of interest" description="Disordered" evidence="1">
    <location>
        <begin position="182"/>
        <end position="217"/>
    </location>
</feature>
<evidence type="ECO:0000313" key="3">
    <source>
        <dbReference type="Proteomes" id="UP000307943"/>
    </source>
</evidence>
<protein>
    <submittedName>
        <fullName evidence="2">Uncharacterized protein</fullName>
    </submittedName>
</protein>
<feature type="compositionally biased region" description="Low complexity" evidence="1">
    <location>
        <begin position="199"/>
        <end position="217"/>
    </location>
</feature>
<dbReference type="OrthoDB" id="2619143at2"/>
<dbReference type="Proteomes" id="UP000307943">
    <property type="component" value="Unassembled WGS sequence"/>
</dbReference>
<sequence>MYNQQNPAFGTTFAGSAQFRGQQQQQQYQPVGMVQSQYSQNQNQSNAWAGQAQNANSFHTANYRGNQAGHDNYLRADSQNPSQFGAGSIASSYGITGQQYGGANTFQNTNTFHSANYRGNQTGHDAYLRSDSQSPSQSGIGFSGTMQSQYQPQTNYQIQNQNQNQSNAWAGQAQNANSFHTANYRGNQAGHDSYLRADSTQPSSSFSGISGNSGYRF</sequence>
<comment type="caution">
    <text evidence="2">The sequence shown here is derived from an EMBL/GenBank/DDBJ whole genome shotgun (WGS) entry which is preliminary data.</text>
</comment>
<dbReference type="EMBL" id="VDCQ01000006">
    <property type="protein sequence ID" value="TNJ67150.1"/>
    <property type="molecule type" value="Genomic_DNA"/>
</dbReference>
<name>A0A5C4TF77_9BACL</name>
<keyword evidence="3" id="KW-1185">Reference proteome</keyword>
<reference evidence="2 3" key="1">
    <citation type="submission" date="2019-05" db="EMBL/GenBank/DDBJ databases">
        <title>We sequenced the genome of Paenibacillus hemerocallicola KCTC 33185 for further insight into its adaptation and study the phylogeny of Paenibacillus.</title>
        <authorList>
            <person name="Narsing Rao M.P."/>
        </authorList>
    </citation>
    <scope>NUCLEOTIDE SEQUENCE [LARGE SCALE GENOMIC DNA]</scope>
    <source>
        <strain evidence="2 3">KCTC 33185</strain>
    </source>
</reference>